<accession>A0A6G0XFP7</accession>
<evidence type="ECO:0000256" key="3">
    <source>
        <dbReference type="ARBA" id="ARBA00022989"/>
    </source>
</evidence>
<feature type="transmembrane region" description="Helical" evidence="5">
    <location>
        <begin position="152"/>
        <end position="175"/>
    </location>
</feature>
<feature type="signal peptide" evidence="6">
    <location>
        <begin position="1"/>
        <end position="17"/>
    </location>
</feature>
<evidence type="ECO:0000256" key="4">
    <source>
        <dbReference type="ARBA" id="ARBA00023136"/>
    </source>
</evidence>
<protein>
    <recommendedName>
        <fullName evidence="9">Claudin</fullName>
    </recommendedName>
</protein>
<keyword evidence="2 5" id="KW-0812">Transmembrane</keyword>
<name>A0A6G0XFP7_9STRA</name>
<dbReference type="PANTHER" id="PTHR10671">
    <property type="entry name" value="EPITHELIAL MEMBRANE PROTEIN-RELATED"/>
    <property type="match status" value="1"/>
</dbReference>
<dbReference type="AlphaFoldDB" id="A0A6G0XFP7"/>
<keyword evidence="4 5" id="KW-0472">Membrane</keyword>
<dbReference type="EMBL" id="VJMJ01000067">
    <property type="protein sequence ID" value="KAF0739097.1"/>
    <property type="molecule type" value="Genomic_DNA"/>
</dbReference>
<evidence type="ECO:0000313" key="8">
    <source>
        <dbReference type="Proteomes" id="UP000481153"/>
    </source>
</evidence>
<dbReference type="InterPro" id="IPR050579">
    <property type="entry name" value="PMP-22/EMP/MP20-like"/>
</dbReference>
<keyword evidence="3 5" id="KW-1133">Transmembrane helix</keyword>
<comment type="subcellular location">
    <subcellularLocation>
        <location evidence="1">Membrane</location>
        <topology evidence="1">Multi-pass membrane protein</topology>
    </subcellularLocation>
</comment>
<evidence type="ECO:0000256" key="2">
    <source>
        <dbReference type="ARBA" id="ARBA00022692"/>
    </source>
</evidence>
<comment type="caution">
    <text evidence="7">The sequence shown here is derived from an EMBL/GenBank/DDBJ whole genome shotgun (WGS) entry which is preliminary data.</text>
</comment>
<evidence type="ECO:0000313" key="7">
    <source>
        <dbReference type="EMBL" id="KAF0739097.1"/>
    </source>
</evidence>
<dbReference type="Proteomes" id="UP000481153">
    <property type="component" value="Unassembled WGS sequence"/>
</dbReference>
<evidence type="ECO:0000256" key="6">
    <source>
        <dbReference type="SAM" id="SignalP"/>
    </source>
</evidence>
<evidence type="ECO:0000256" key="1">
    <source>
        <dbReference type="ARBA" id="ARBA00004141"/>
    </source>
</evidence>
<organism evidence="7 8">
    <name type="scientific">Aphanomyces euteiches</name>
    <dbReference type="NCBI Taxonomy" id="100861"/>
    <lineage>
        <taxon>Eukaryota</taxon>
        <taxon>Sar</taxon>
        <taxon>Stramenopiles</taxon>
        <taxon>Oomycota</taxon>
        <taxon>Saprolegniomycetes</taxon>
        <taxon>Saprolegniales</taxon>
        <taxon>Verrucalvaceae</taxon>
        <taxon>Aphanomyces</taxon>
    </lineage>
</organism>
<dbReference type="VEuPathDB" id="FungiDB:AeMF1_015998"/>
<evidence type="ECO:0008006" key="9">
    <source>
        <dbReference type="Google" id="ProtNLM"/>
    </source>
</evidence>
<feature type="transmembrane region" description="Helical" evidence="5">
    <location>
        <begin position="218"/>
        <end position="239"/>
    </location>
</feature>
<reference evidence="7 8" key="1">
    <citation type="submission" date="2019-07" db="EMBL/GenBank/DDBJ databases">
        <title>Genomics analysis of Aphanomyces spp. identifies a new class of oomycete effector associated with host adaptation.</title>
        <authorList>
            <person name="Gaulin E."/>
        </authorList>
    </citation>
    <scope>NUCLEOTIDE SEQUENCE [LARGE SCALE GENOMIC DNA]</scope>
    <source>
        <strain evidence="7 8">ATCC 201684</strain>
    </source>
</reference>
<dbReference type="GO" id="GO:0005886">
    <property type="term" value="C:plasma membrane"/>
    <property type="evidence" value="ECO:0007669"/>
    <property type="project" value="TreeGrafter"/>
</dbReference>
<feature type="transmembrane region" description="Helical" evidence="5">
    <location>
        <begin position="182"/>
        <end position="206"/>
    </location>
</feature>
<evidence type="ECO:0000256" key="5">
    <source>
        <dbReference type="SAM" id="Phobius"/>
    </source>
</evidence>
<keyword evidence="6" id="KW-0732">Signal</keyword>
<dbReference type="PANTHER" id="PTHR10671:SF108">
    <property type="entry name" value="CLAUDIN FAMILY PROTEIN-RELATED"/>
    <property type="match status" value="1"/>
</dbReference>
<gene>
    <name evidence="7" type="ORF">Ae201684_005277</name>
</gene>
<sequence>MGCTCVGLLSLIIAVAAVVFSAVAAGLPLWSTLKQTVTSEYASSTFTAGVWGYCSDVSISAIGAKLDTSLSAAASSTTGQCYLYYTANNKVHINLNNDENNTVVLPAQGVCATYSDDGGSNGHLYATVNTIDQATFDAYLNQACGIKGKLSLAFSMLSPTFGVFGTLMLALGVCCSKNRSCLVAFALIMTAIAGGFALGACIVWSQELPSGTTLTYGISYYLEIAALVSYAIAVFFLGVHMTQGHKHDKDQSSANKVPIKLQEALEKHKKNAAGRQPTRLV</sequence>
<dbReference type="Gene3D" id="1.20.140.150">
    <property type="match status" value="1"/>
</dbReference>
<keyword evidence="8" id="KW-1185">Reference proteome</keyword>
<feature type="chain" id="PRO_5026326158" description="Claudin" evidence="6">
    <location>
        <begin position="18"/>
        <end position="281"/>
    </location>
</feature>
<proteinExistence type="predicted"/>